<accession>A0ABN8ECV8</accession>
<protein>
    <submittedName>
        <fullName evidence="2">Uncharacterized protein</fullName>
    </submittedName>
</protein>
<feature type="chain" id="PRO_5046611431" evidence="1">
    <location>
        <begin position="25"/>
        <end position="150"/>
    </location>
</feature>
<gene>
    <name evidence="2" type="ORF">SIN8267_00391</name>
</gene>
<dbReference type="Proteomes" id="UP000838100">
    <property type="component" value="Unassembled WGS sequence"/>
</dbReference>
<evidence type="ECO:0000313" key="3">
    <source>
        <dbReference type="Proteomes" id="UP000838100"/>
    </source>
</evidence>
<organism evidence="2 3">
    <name type="scientific">Sinobacterium norvegicum</name>
    <dbReference type="NCBI Taxonomy" id="1641715"/>
    <lineage>
        <taxon>Bacteria</taxon>
        <taxon>Pseudomonadati</taxon>
        <taxon>Pseudomonadota</taxon>
        <taxon>Gammaproteobacteria</taxon>
        <taxon>Cellvibrionales</taxon>
        <taxon>Spongiibacteraceae</taxon>
        <taxon>Sinobacterium</taxon>
    </lineage>
</organism>
<proteinExistence type="predicted"/>
<sequence>MFKNKHIIIALLVSPILAVLAYFATDQIVGEKAAKAEPGKQYQLIAESKCRYASGICTMKNGNFSITITAQQPPQGGQLFTLRSEFPLQSADFATATPSSSQSVPQPMQRIDDVTFEFYQPENIDEQSSMRIVLSASGSIYYGESTIGFL</sequence>
<evidence type="ECO:0000256" key="1">
    <source>
        <dbReference type="SAM" id="SignalP"/>
    </source>
</evidence>
<name>A0ABN8ECV8_9GAMM</name>
<evidence type="ECO:0000313" key="2">
    <source>
        <dbReference type="EMBL" id="CAH0990299.1"/>
    </source>
</evidence>
<keyword evidence="3" id="KW-1185">Reference proteome</keyword>
<keyword evidence="1" id="KW-0732">Signal</keyword>
<comment type="caution">
    <text evidence="2">The sequence shown here is derived from an EMBL/GenBank/DDBJ whole genome shotgun (WGS) entry which is preliminary data.</text>
</comment>
<feature type="signal peptide" evidence="1">
    <location>
        <begin position="1"/>
        <end position="24"/>
    </location>
</feature>
<dbReference type="EMBL" id="CAKLPX010000001">
    <property type="protein sequence ID" value="CAH0990299.1"/>
    <property type="molecule type" value="Genomic_DNA"/>
</dbReference>
<dbReference type="RefSeq" id="WP_237442982.1">
    <property type="nucleotide sequence ID" value="NZ_CAKLPX010000001.1"/>
</dbReference>
<reference evidence="2" key="1">
    <citation type="submission" date="2021-12" db="EMBL/GenBank/DDBJ databases">
        <authorList>
            <person name="Rodrigo-Torres L."/>
            <person name="Arahal R. D."/>
            <person name="Lucena T."/>
        </authorList>
    </citation>
    <scope>NUCLEOTIDE SEQUENCE</scope>
    <source>
        <strain evidence="2">CECT 8267</strain>
    </source>
</reference>